<protein>
    <submittedName>
        <fullName evidence="2">NAD-dependent epimerase/dehydratase family protein</fullName>
    </submittedName>
</protein>
<evidence type="ECO:0000313" key="3">
    <source>
        <dbReference type="Proteomes" id="UP001370348"/>
    </source>
</evidence>
<dbReference type="EMBL" id="CP089984">
    <property type="protein sequence ID" value="WXB12202.1"/>
    <property type="molecule type" value="Genomic_DNA"/>
</dbReference>
<evidence type="ECO:0000259" key="1">
    <source>
        <dbReference type="Pfam" id="PF01370"/>
    </source>
</evidence>
<accession>A0ABZ2LMR3</accession>
<dbReference type="SUPFAM" id="SSF51735">
    <property type="entry name" value="NAD(P)-binding Rossmann-fold domains"/>
    <property type="match status" value="1"/>
</dbReference>
<sequence length="311" mass="32683">MQIFMTGASGYVGGPVAEVLRAAGHRITALARSDRAAAKLDALGVRVLRGDLMDVASLARGARAADAVIHLGFHRTRDVARVDGESTDALIDALAGSGKTFIYTSGGTVTGDTGHGVHDETHPLAIGTSTGWRGAIEMRALAGCGRGVRAVAVRPPMVYGRGGSSTLLVMVDSARNEGAARLVGDGANRWSTVHVDDLAAIYRLLIEQSPAGHVFNAASEEVLSFRRMAELCSIAGGAGGRVKSWSIEEARASQRYLDSFHPDIVTRNTVLSGRKAREMLGWIPKGPALADDMTRGSYVHVERAVGEGVVS</sequence>
<dbReference type="InterPro" id="IPR036291">
    <property type="entry name" value="NAD(P)-bd_dom_sf"/>
</dbReference>
<dbReference type="Proteomes" id="UP001370348">
    <property type="component" value="Chromosome"/>
</dbReference>
<dbReference type="InterPro" id="IPR051783">
    <property type="entry name" value="NAD(P)-dependent_oxidoreduct"/>
</dbReference>
<evidence type="ECO:0000313" key="2">
    <source>
        <dbReference type="EMBL" id="WXB12202.1"/>
    </source>
</evidence>
<gene>
    <name evidence="2" type="ORF">LZC94_30655</name>
</gene>
<dbReference type="PANTHER" id="PTHR48079">
    <property type="entry name" value="PROTEIN YEEZ"/>
    <property type="match status" value="1"/>
</dbReference>
<dbReference type="InterPro" id="IPR001509">
    <property type="entry name" value="Epimerase_deHydtase"/>
</dbReference>
<dbReference type="RefSeq" id="WP_394821818.1">
    <property type="nucleotide sequence ID" value="NZ_CP089984.1"/>
</dbReference>
<dbReference type="PANTHER" id="PTHR48079:SF6">
    <property type="entry name" value="NAD(P)-BINDING DOMAIN-CONTAINING PROTEIN-RELATED"/>
    <property type="match status" value="1"/>
</dbReference>
<proteinExistence type="predicted"/>
<reference evidence="2 3" key="1">
    <citation type="submission" date="2021-12" db="EMBL/GenBank/DDBJ databases">
        <title>Discovery of the Pendulisporaceae a myxobacterial family with distinct sporulation behavior and unique specialized metabolism.</title>
        <authorList>
            <person name="Garcia R."/>
            <person name="Popoff A."/>
            <person name="Bader C.D."/>
            <person name="Loehr J."/>
            <person name="Walesch S."/>
            <person name="Walt C."/>
            <person name="Boldt J."/>
            <person name="Bunk B."/>
            <person name="Haeckl F.J.F.P.J."/>
            <person name="Gunesch A.P."/>
            <person name="Birkelbach J."/>
            <person name="Nuebel U."/>
            <person name="Pietschmann T."/>
            <person name="Bach T."/>
            <person name="Mueller R."/>
        </authorList>
    </citation>
    <scope>NUCLEOTIDE SEQUENCE [LARGE SCALE GENOMIC DNA]</scope>
    <source>
        <strain evidence="2 3">MSr11954</strain>
    </source>
</reference>
<feature type="domain" description="NAD-dependent epimerase/dehydratase" evidence="1">
    <location>
        <begin position="3"/>
        <end position="218"/>
    </location>
</feature>
<dbReference type="Pfam" id="PF01370">
    <property type="entry name" value="Epimerase"/>
    <property type="match status" value="1"/>
</dbReference>
<keyword evidence="3" id="KW-1185">Reference proteome</keyword>
<organism evidence="2 3">
    <name type="scientific">Pendulispora albinea</name>
    <dbReference type="NCBI Taxonomy" id="2741071"/>
    <lineage>
        <taxon>Bacteria</taxon>
        <taxon>Pseudomonadati</taxon>
        <taxon>Myxococcota</taxon>
        <taxon>Myxococcia</taxon>
        <taxon>Myxococcales</taxon>
        <taxon>Sorangiineae</taxon>
        <taxon>Pendulisporaceae</taxon>
        <taxon>Pendulispora</taxon>
    </lineage>
</organism>
<dbReference type="Gene3D" id="3.40.50.720">
    <property type="entry name" value="NAD(P)-binding Rossmann-like Domain"/>
    <property type="match status" value="1"/>
</dbReference>
<name>A0ABZ2LMR3_9BACT</name>